<keyword evidence="5" id="KW-1185">Reference proteome</keyword>
<gene>
    <name evidence="4" type="ORF">EHW97_14535</name>
</gene>
<keyword evidence="2" id="KW-0812">Transmembrane</keyword>
<reference evidence="4 5" key="1">
    <citation type="submission" date="2018-11" db="EMBL/GenBank/DDBJ databases">
        <authorList>
            <person name="Li F."/>
        </authorList>
    </citation>
    <scope>NUCLEOTIDE SEQUENCE [LARGE SCALE GENOMIC DNA]</scope>
    <source>
        <strain evidence="4 5">YS17T</strain>
    </source>
</reference>
<dbReference type="EMBL" id="RQJX01000026">
    <property type="protein sequence ID" value="RQN02111.1"/>
    <property type="molecule type" value="Genomic_DNA"/>
</dbReference>
<proteinExistence type="predicted"/>
<organism evidence="4 5">
    <name type="scientific">Aeromicrobium camelliae</name>
    <dbReference type="NCBI Taxonomy" id="1538144"/>
    <lineage>
        <taxon>Bacteria</taxon>
        <taxon>Bacillati</taxon>
        <taxon>Actinomycetota</taxon>
        <taxon>Actinomycetes</taxon>
        <taxon>Propionibacteriales</taxon>
        <taxon>Nocardioidaceae</taxon>
        <taxon>Aeromicrobium</taxon>
    </lineage>
</organism>
<comment type="caution">
    <text evidence="4">The sequence shown here is derived from an EMBL/GenBank/DDBJ whole genome shotgun (WGS) entry which is preliminary data.</text>
</comment>
<evidence type="ECO:0000259" key="3">
    <source>
        <dbReference type="Pfam" id="PF18915"/>
    </source>
</evidence>
<evidence type="ECO:0000313" key="4">
    <source>
        <dbReference type="EMBL" id="RQN02111.1"/>
    </source>
</evidence>
<dbReference type="AlphaFoldDB" id="A0A3N6YWH9"/>
<dbReference type="Proteomes" id="UP000275225">
    <property type="component" value="Unassembled WGS sequence"/>
</dbReference>
<sequence length="367" mass="38274">MFARRHRAAQAFENAWASRRRPDDARVRELVTVADLLARSATAEPDPKFQQELRTRLLTAAPSTMVAGAPDRTALIPAAPPRRRGRVAAVLAAAAIAIVGSVGASANAVPGDILYPVKLGTESVERTLARSDEARGRVVLEQATTRLTEAEVLSTQDASNARTRISSALDAFSENALDGSALLLGNPNGSVDQQNAQEVADFADDAAARLSALLERLAPDDRVSAERAVQALASLGVDLQTACPQCARDTQRVAQTVDQLLADVQRTLVEDPAPPATEDPAAPSGPDTSAPSPDAEPPEGQLDQKAPQAPAPTTPAEPDKGKPVIALPEPSMPTSVGDVVSPVIGIVLGDDRQVGLVPSLLGVLGLR</sequence>
<evidence type="ECO:0000313" key="5">
    <source>
        <dbReference type="Proteomes" id="UP000275225"/>
    </source>
</evidence>
<accession>A0A3N6YWH9</accession>
<dbReference type="RefSeq" id="WP_124237892.1">
    <property type="nucleotide sequence ID" value="NZ_JBHUFI010000003.1"/>
</dbReference>
<feature type="transmembrane region" description="Helical" evidence="2">
    <location>
        <begin position="87"/>
        <end position="109"/>
    </location>
</feature>
<evidence type="ECO:0000256" key="1">
    <source>
        <dbReference type="SAM" id="MobiDB-lite"/>
    </source>
</evidence>
<dbReference type="Pfam" id="PF18915">
    <property type="entry name" value="DUF5667"/>
    <property type="match status" value="1"/>
</dbReference>
<keyword evidence="2" id="KW-0472">Membrane</keyword>
<feature type="region of interest" description="Disordered" evidence="1">
    <location>
        <begin position="271"/>
        <end position="335"/>
    </location>
</feature>
<name>A0A3N6YWH9_9ACTN</name>
<dbReference type="OrthoDB" id="3743756at2"/>
<keyword evidence="2" id="KW-1133">Transmembrane helix</keyword>
<dbReference type="InterPro" id="IPR043725">
    <property type="entry name" value="DUF5667"/>
</dbReference>
<evidence type="ECO:0000256" key="2">
    <source>
        <dbReference type="SAM" id="Phobius"/>
    </source>
</evidence>
<protein>
    <recommendedName>
        <fullName evidence="3">DUF5667 domain-containing protein</fullName>
    </recommendedName>
</protein>
<feature type="domain" description="DUF5667" evidence="3">
    <location>
        <begin position="108"/>
        <end position="216"/>
    </location>
</feature>